<gene>
    <name evidence="1" type="ORF">RJT34_31589</name>
</gene>
<keyword evidence="2" id="KW-1185">Reference proteome</keyword>
<dbReference type="PANTHER" id="PTHR28653">
    <property type="match status" value="1"/>
</dbReference>
<evidence type="ECO:0000313" key="1">
    <source>
        <dbReference type="EMBL" id="KAK7263988.1"/>
    </source>
</evidence>
<proteinExistence type="predicted"/>
<dbReference type="AlphaFoldDB" id="A0AAN9F2D4"/>
<accession>A0AAN9F2D4</accession>
<sequence length="284" mass="32636">MCLLSTVQYEIQHDKLMVIIIKGRDVQPARNEEDRWLIRYDVVEGMVEMFFLTGRNHPNLLQQNHPNLFLLSGPPSSGKTSLLFQFAFNVAALHSKTNVIFICNRHGLDSKPPFLSQGIDPSSHVFHRIQMKYVNDDEDIRKFFAAFHLYDTLPAAVVIDDFGDFFDNKICQQRYSNPRGRELAMVKSLALCHNAITFANQKGCCKLLLSDTHTHQGDSPRFHFIYKKWIHTTFTIKEGDVSGQFVLKDRSYSRTDNTVTIKAAKYSIALQYLVFDGIVQDQLE</sequence>
<dbReference type="Gene3D" id="3.40.50.300">
    <property type="entry name" value="P-loop containing nucleotide triphosphate hydrolases"/>
    <property type="match status" value="1"/>
</dbReference>
<dbReference type="EMBL" id="JAYKXN010000008">
    <property type="protein sequence ID" value="KAK7263988.1"/>
    <property type="molecule type" value="Genomic_DNA"/>
</dbReference>
<dbReference type="PANTHER" id="PTHR28653:SF1">
    <property type="entry name" value="ATPASE SWSAP1"/>
    <property type="match status" value="1"/>
</dbReference>
<dbReference type="Proteomes" id="UP001359559">
    <property type="component" value="Unassembled WGS sequence"/>
</dbReference>
<comment type="caution">
    <text evidence="1">The sequence shown here is derived from an EMBL/GenBank/DDBJ whole genome shotgun (WGS) entry which is preliminary data.</text>
</comment>
<evidence type="ECO:0000313" key="2">
    <source>
        <dbReference type="Proteomes" id="UP001359559"/>
    </source>
</evidence>
<dbReference type="GO" id="GO:0000724">
    <property type="term" value="P:double-strand break repair via homologous recombination"/>
    <property type="evidence" value="ECO:0007669"/>
    <property type="project" value="TreeGrafter"/>
</dbReference>
<name>A0AAN9F2D4_CLITE</name>
<dbReference type="GO" id="GO:0097196">
    <property type="term" value="C:Shu complex"/>
    <property type="evidence" value="ECO:0007669"/>
    <property type="project" value="TreeGrafter"/>
</dbReference>
<dbReference type="GO" id="GO:0003697">
    <property type="term" value="F:single-stranded DNA binding"/>
    <property type="evidence" value="ECO:0007669"/>
    <property type="project" value="TreeGrafter"/>
</dbReference>
<organism evidence="1 2">
    <name type="scientific">Clitoria ternatea</name>
    <name type="common">Butterfly pea</name>
    <dbReference type="NCBI Taxonomy" id="43366"/>
    <lineage>
        <taxon>Eukaryota</taxon>
        <taxon>Viridiplantae</taxon>
        <taxon>Streptophyta</taxon>
        <taxon>Embryophyta</taxon>
        <taxon>Tracheophyta</taxon>
        <taxon>Spermatophyta</taxon>
        <taxon>Magnoliopsida</taxon>
        <taxon>eudicotyledons</taxon>
        <taxon>Gunneridae</taxon>
        <taxon>Pentapetalae</taxon>
        <taxon>rosids</taxon>
        <taxon>fabids</taxon>
        <taxon>Fabales</taxon>
        <taxon>Fabaceae</taxon>
        <taxon>Papilionoideae</taxon>
        <taxon>50 kb inversion clade</taxon>
        <taxon>NPAAA clade</taxon>
        <taxon>indigoferoid/millettioid clade</taxon>
        <taxon>Phaseoleae</taxon>
        <taxon>Clitoria</taxon>
    </lineage>
</organism>
<reference evidence="1 2" key="1">
    <citation type="submission" date="2024-01" db="EMBL/GenBank/DDBJ databases">
        <title>The genomes of 5 underutilized Papilionoideae crops provide insights into root nodulation and disease resistance.</title>
        <authorList>
            <person name="Yuan L."/>
        </authorList>
    </citation>
    <scope>NUCLEOTIDE SEQUENCE [LARGE SCALE GENOMIC DNA]</scope>
    <source>
        <strain evidence="1">LY-2023</strain>
        <tissue evidence="1">Leaf</tissue>
    </source>
</reference>
<dbReference type="InterPro" id="IPR027417">
    <property type="entry name" value="P-loop_NTPase"/>
</dbReference>
<protein>
    <submittedName>
        <fullName evidence="1">Uncharacterized protein</fullName>
    </submittedName>
</protein>
<dbReference type="SUPFAM" id="SSF52540">
    <property type="entry name" value="P-loop containing nucleoside triphosphate hydrolases"/>
    <property type="match status" value="1"/>
</dbReference>